<protein>
    <submittedName>
        <fullName evidence="5">Universal stress protein</fullName>
    </submittedName>
</protein>
<dbReference type="GO" id="GO:0005524">
    <property type="term" value="F:ATP binding"/>
    <property type="evidence" value="ECO:0007669"/>
    <property type="project" value="UniProtKB-KW"/>
</dbReference>
<keyword evidence="3" id="KW-0067">ATP-binding</keyword>
<gene>
    <name evidence="5" type="ORF">RJJ65_28415</name>
</gene>
<dbReference type="CDD" id="cd00293">
    <property type="entry name" value="USP-like"/>
    <property type="match status" value="2"/>
</dbReference>
<comment type="similarity">
    <text evidence="1">Belongs to the universal stress protein A family.</text>
</comment>
<dbReference type="PANTHER" id="PTHR46268:SF27">
    <property type="entry name" value="UNIVERSAL STRESS PROTEIN RV2623"/>
    <property type="match status" value="1"/>
</dbReference>
<evidence type="ECO:0000256" key="3">
    <source>
        <dbReference type="ARBA" id="ARBA00022840"/>
    </source>
</evidence>
<accession>A0AAJ2LLH4</accession>
<dbReference type="PRINTS" id="PR01438">
    <property type="entry name" value="UNVRSLSTRESS"/>
</dbReference>
<dbReference type="InterPro" id="IPR006015">
    <property type="entry name" value="Universal_stress_UspA"/>
</dbReference>
<dbReference type="PANTHER" id="PTHR46268">
    <property type="entry name" value="STRESS RESPONSE PROTEIN NHAX"/>
    <property type="match status" value="1"/>
</dbReference>
<dbReference type="InterPro" id="IPR014729">
    <property type="entry name" value="Rossmann-like_a/b/a_fold"/>
</dbReference>
<evidence type="ECO:0000259" key="4">
    <source>
        <dbReference type="Pfam" id="PF00582"/>
    </source>
</evidence>
<evidence type="ECO:0000313" key="6">
    <source>
        <dbReference type="Proteomes" id="UP001268610"/>
    </source>
</evidence>
<dbReference type="Proteomes" id="UP001268610">
    <property type="component" value="Unassembled WGS sequence"/>
</dbReference>
<name>A0AAJ2LLH4_9HYPH</name>
<evidence type="ECO:0000256" key="2">
    <source>
        <dbReference type="ARBA" id="ARBA00022741"/>
    </source>
</evidence>
<evidence type="ECO:0000256" key="1">
    <source>
        <dbReference type="ARBA" id="ARBA00008791"/>
    </source>
</evidence>
<dbReference type="Pfam" id="PF00582">
    <property type="entry name" value="Usp"/>
    <property type="match status" value="2"/>
</dbReference>
<dbReference type="Gene3D" id="3.40.50.620">
    <property type="entry name" value="HUPs"/>
    <property type="match status" value="2"/>
</dbReference>
<feature type="domain" description="UspA" evidence="4">
    <location>
        <begin position="20"/>
        <end position="151"/>
    </location>
</feature>
<organism evidence="5 6">
    <name type="scientific">Rhizobium hidalgonense</name>
    <dbReference type="NCBI Taxonomy" id="1538159"/>
    <lineage>
        <taxon>Bacteria</taxon>
        <taxon>Pseudomonadati</taxon>
        <taxon>Pseudomonadota</taxon>
        <taxon>Alphaproteobacteria</taxon>
        <taxon>Hyphomicrobiales</taxon>
        <taxon>Rhizobiaceae</taxon>
        <taxon>Rhizobium/Agrobacterium group</taxon>
        <taxon>Rhizobium</taxon>
    </lineage>
</organism>
<comment type="caution">
    <text evidence="5">The sequence shown here is derived from an EMBL/GenBank/DDBJ whole genome shotgun (WGS) entry which is preliminary data.</text>
</comment>
<reference evidence="5" key="1">
    <citation type="submission" date="2023-04" db="EMBL/GenBank/DDBJ databases">
        <title>Genomic characterization of faba bean (Vicia faba) microsymbionts in Mexican soils.</title>
        <authorList>
            <person name="Rivera Orduna F.N."/>
            <person name="Guevara-Luna J."/>
            <person name="Yan J."/>
            <person name="Arroyo-Herrera I."/>
            <person name="Li Y."/>
            <person name="Vasquez-Murrieta M.S."/>
            <person name="Wang E.T."/>
        </authorList>
    </citation>
    <scope>NUCLEOTIDE SEQUENCE</scope>
    <source>
        <strain evidence="5">CH26</strain>
    </source>
</reference>
<keyword evidence="2" id="KW-0547">Nucleotide-binding</keyword>
<evidence type="ECO:0000313" key="5">
    <source>
        <dbReference type="EMBL" id="MDR9776505.1"/>
    </source>
</evidence>
<feature type="domain" description="UspA" evidence="4">
    <location>
        <begin position="161"/>
        <end position="294"/>
    </location>
</feature>
<dbReference type="InterPro" id="IPR006016">
    <property type="entry name" value="UspA"/>
</dbReference>
<proteinExistence type="inferred from homology"/>
<dbReference type="EMBL" id="JAVLSF010000024">
    <property type="protein sequence ID" value="MDR9776505.1"/>
    <property type="molecule type" value="Genomic_DNA"/>
</dbReference>
<dbReference type="SUPFAM" id="SSF52402">
    <property type="entry name" value="Adenine nucleotide alpha hydrolases-like"/>
    <property type="match status" value="2"/>
</dbReference>
<dbReference type="AlphaFoldDB" id="A0AAJ2LLH4"/>
<dbReference type="RefSeq" id="WP_003567709.1">
    <property type="nucleotide sequence ID" value="NZ_JAVLSD010000025.1"/>
</dbReference>
<sequence>MLNSSPVVASERIVHRLPSHIVLATDFTARCDRAQDRAVQLAMEWNASLTAVHAIDDGSLSAEPLARLASQAAARRNARRLREELATMNLRSSVQVDIGTPATVVQTVAARERADLIVTGLTTSMLLGDLPFGSTLTALTRSSAVPVLVVKKKVMDGGARTLLATDLSASSRPAMQVALRWFPHAQLGLFHAFDPPYRMWAEDKASYARHFEQSALDECTRFVTEAAGEALQNRFDVSVRCGDVVHALRLLVDEGDVDLVITGTHGRAGVANLLLGSVASRIVNEIQSDVLVVPNSLD</sequence>